<dbReference type="EC" id="2.6.1.9" evidence="6"/>
<reference evidence="8 9" key="1">
    <citation type="submission" date="2022-01" db="EMBL/GenBank/DDBJ databases">
        <title>Dethiosulfovibrio faecalis sp. nov., a novel proteolytic, non-sulfur-reducing bacterium isolated from a marine aquaculture solid waste bioreactor.</title>
        <authorList>
            <person name="Grabowski S."/>
            <person name="Apolinario E."/>
            <person name="Schneider N."/>
            <person name="Marshall C.W."/>
            <person name="Sowers K.R."/>
        </authorList>
    </citation>
    <scope>NUCLEOTIDE SEQUENCE [LARGE SCALE GENOMIC DNA]</scope>
    <source>
        <strain evidence="8 9">DSM 12537</strain>
    </source>
</reference>
<keyword evidence="3 6" id="KW-0032">Aminotransferase</keyword>
<dbReference type="CDD" id="cd00609">
    <property type="entry name" value="AAT_like"/>
    <property type="match status" value="1"/>
</dbReference>
<dbReference type="Proteomes" id="UP001200430">
    <property type="component" value="Unassembled WGS sequence"/>
</dbReference>
<dbReference type="NCBIfam" id="TIGR01141">
    <property type="entry name" value="hisC"/>
    <property type="match status" value="1"/>
</dbReference>
<dbReference type="InterPro" id="IPR004839">
    <property type="entry name" value="Aminotransferase_I/II_large"/>
</dbReference>
<comment type="catalytic activity">
    <reaction evidence="6">
        <text>L-histidinol phosphate + 2-oxoglutarate = 3-(imidazol-4-yl)-2-oxopropyl phosphate + L-glutamate</text>
        <dbReference type="Rhea" id="RHEA:23744"/>
        <dbReference type="ChEBI" id="CHEBI:16810"/>
        <dbReference type="ChEBI" id="CHEBI:29985"/>
        <dbReference type="ChEBI" id="CHEBI:57766"/>
        <dbReference type="ChEBI" id="CHEBI:57980"/>
        <dbReference type="EC" id="2.6.1.9"/>
    </reaction>
</comment>
<dbReference type="Pfam" id="PF00155">
    <property type="entry name" value="Aminotran_1_2"/>
    <property type="match status" value="1"/>
</dbReference>
<organism evidence="8 9">
    <name type="scientific">Dethiosulfovibrio marinus</name>
    <dbReference type="NCBI Taxonomy" id="133532"/>
    <lineage>
        <taxon>Bacteria</taxon>
        <taxon>Thermotogati</taxon>
        <taxon>Synergistota</taxon>
        <taxon>Synergistia</taxon>
        <taxon>Synergistales</taxon>
        <taxon>Dethiosulfovibrionaceae</taxon>
        <taxon>Dethiosulfovibrio</taxon>
    </lineage>
</organism>
<dbReference type="EMBL" id="JAKGUD010000012">
    <property type="protein sequence ID" value="MCF4143207.1"/>
    <property type="molecule type" value="Genomic_DNA"/>
</dbReference>
<evidence type="ECO:0000256" key="4">
    <source>
        <dbReference type="ARBA" id="ARBA00022679"/>
    </source>
</evidence>
<dbReference type="PANTHER" id="PTHR43643">
    <property type="entry name" value="HISTIDINOL-PHOSPHATE AMINOTRANSFERASE 2"/>
    <property type="match status" value="1"/>
</dbReference>
<evidence type="ECO:0000256" key="1">
    <source>
        <dbReference type="ARBA" id="ARBA00001933"/>
    </source>
</evidence>
<dbReference type="InterPro" id="IPR015424">
    <property type="entry name" value="PyrdxlP-dep_Trfase"/>
</dbReference>
<dbReference type="SUPFAM" id="SSF53383">
    <property type="entry name" value="PLP-dependent transferases"/>
    <property type="match status" value="1"/>
</dbReference>
<comment type="cofactor">
    <cofactor evidence="1 6">
        <name>pyridoxal 5'-phosphate</name>
        <dbReference type="ChEBI" id="CHEBI:597326"/>
    </cofactor>
</comment>
<evidence type="ECO:0000256" key="5">
    <source>
        <dbReference type="ARBA" id="ARBA00022898"/>
    </source>
</evidence>
<sequence>MRVPFPPLDRLVPDHVRGFEAYIPSRPDDVLCRLYRCERLHRLNNNENPLGPPEAARKVLDDWPPSDASIYPSGDAYHLRCRLGERLGLDPDCFIVGNGANEVIAFVIKAFCQEGDNIVTVDRTFAVYEWVAQFSGFEARVLPLKDDRFDGEAMLAAMDERTKVLFLCNPNNPTGTYWSEDELRSFLDRVNGRCIVVVDEAYMEFVEASDFPRTVSMLDDYPNLVVFRTFSKMYGLAGLRIGYLFGDRRVVDDIRRTCVVYSVNGPAQVAAIAALSDDGPHIEATRKMCREAREYLLEELADMGLPHTAREGNFAVASLPMSDTLAYRKLMRRGIMIRSMTGFRAPNQIRVTLSTLPVMEEFVKALRGIIT</sequence>
<dbReference type="GO" id="GO:0004400">
    <property type="term" value="F:histidinol-phosphate transaminase activity"/>
    <property type="evidence" value="ECO:0007669"/>
    <property type="project" value="UniProtKB-EC"/>
</dbReference>
<dbReference type="InterPro" id="IPR015421">
    <property type="entry name" value="PyrdxlP-dep_Trfase_major"/>
</dbReference>
<keyword evidence="4 6" id="KW-0808">Transferase</keyword>
<evidence type="ECO:0000256" key="2">
    <source>
        <dbReference type="ARBA" id="ARBA00011738"/>
    </source>
</evidence>
<evidence type="ECO:0000259" key="7">
    <source>
        <dbReference type="Pfam" id="PF00155"/>
    </source>
</evidence>
<proteinExistence type="inferred from homology"/>
<dbReference type="Gene3D" id="3.40.640.10">
    <property type="entry name" value="Type I PLP-dependent aspartate aminotransferase-like (Major domain)"/>
    <property type="match status" value="1"/>
</dbReference>
<dbReference type="InterPro" id="IPR050106">
    <property type="entry name" value="HistidinolP_aminotransfase"/>
</dbReference>
<gene>
    <name evidence="6 8" type="primary">hisC</name>
    <name evidence="8" type="ORF">L2W38_10330</name>
</gene>
<keyword evidence="9" id="KW-1185">Reference proteome</keyword>
<dbReference type="RefSeq" id="WP_236099911.1">
    <property type="nucleotide sequence ID" value="NZ_JAKGUD010000012.1"/>
</dbReference>
<dbReference type="HAMAP" id="MF_01023">
    <property type="entry name" value="HisC_aminotrans_2"/>
    <property type="match status" value="1"/>
</dbReference>
<feature type="modified residue" description="N6-(pyridoxal phosphate)lysine" evidence="6">
    <location>
        <position position="232"/>
    </location>
</feature>
<dbReference type="InterPro" id="IPR005861">
    <property type="entry name" value="HisP_aminotrans"/>
</dbReference>
<evidence type="ECO:0000256" key="3">
    <source>
        <dbReference type="ARBA" id="ARBA00022576"/>
    </source>
</evidence>
<keyword evidence="6" id="KW-0368">Histidine biosynthesis</keyword>
<evidence type="ECO:0000313" key="8">
    <source>
        <dbReference type="EMBL" id="MCF4143207.1"/>
    </source>
</evidence>
<protein>
    <recommendedName>
        <fullName evidence="6">Histidinol-phosphate aminotransferase</fullName>
        <ecNumber evidence="6">2.6.1.9</ecNumber>
    </recommendedName>
    <alternativeName>
        <fullName evidence="6">Imidazole acetol-phosphate transaminase</fullName>
    </alternativeName>
</protein>
<accession>A0ABS9ESW4</accession>
<comment type="pathway">
    <text evidence="6">Amino-acid biosynthesis; L-histidine biosynthesis; L-histidine from 5-phospho-alpha-D-ribose 1-diphosphate: step 7/9.</text>
</comment>
<comment type="subunit">
    <text evidence="2 6">Homodimer.</text>
</comment>
<comment type="caution">
    <text evidence="8">The sequence shown here is derived from an EMBL/GenBank/DDBJ whole genome shotgun (WGS) entry which is preliminary data.</text>
</comment>
<name>A0ABS9ESW4_9BACT</name>
<dbReference type="InterPro" id="IPR015422">
    <property type="entry name" value="PyrdxlP-dep_Trfase_small"/>
</dbReference>
<keyword evidence="6" id="KW-0028">Amino-acid biosynthesis</keyword>
<evidence type="ECO:0000256" key="6">
    <source>
        <dbReference type="HAMAP-Rule" id="MF_01023"/>
    </source>
</evidence>
<dbReference type="Gene3D" id="3.90.1150.10">
    <property type="entry name" value="Aspartate Aminotransferase, domain 1"/>
    <property type="match status" value="1"/>
</dbReference>
<keyword evidence="5 6" id="KW-0663">Pyridoxal phosphate</keyword>
<feature type="domain" description="Aminotransferase class I/classII large" evidence="7">
    <location>
        <begin position="42"/>
        <end position="366"/>
    </location>
</feature>
<dbReference type="PANTHER" id="PTHR43643:SF3">
    <property type="entry name" value="HISTIDINOL-PHOSPHATE AMINOTRANSFERASE"/>
    <property type="match status" value="1"/>
</dbReference>
<comment type="similarity">
    <text evidence="6">Belongs to the class-II pyridoxal-phosphate-dependent aminotransferase family. Histidinol-phosphate aminotransferase subfamily.</text>
</comment>
<evidence type="ECO:0000313" key="9">
    <source>
        <dbReference type="Proteomes" id="UP001200430"/>
    </source>
</evidence>